<accession>A0ABS9QNR6</accession>
<evidence type="ECO:0000256" key="1">
    <source>
        <dbReference type="ARBA" id="ARBA00023125"/>
    </source>
</evidence>
<dbReference type="Proteomes" id="UP001201701">
    <property type="component" value="Unassembled WGS sequence"/>
</dbReference>
<dbReference type="InterPro" id="IPR001647">
    <property type="entry name" value="HTH_TetR"/>
</dbReference>
<dbReference type="Gene3D" id="1.10.357.10">
    <property type="entry name" value="Tetracycline Repressor, domain 2"/>
    <property type="match status" value="1"/>
</dbReference>
<dbReference type="PROSITE" id="PS50977">
    <property type="entry name" value="HTH_TETR_2"/>
    <property type="match status" value="1"/>
</dbReference>
<gene>
    <name evidence="4" type="ORF">L4923_29035</name>
</gene>
<dbReference type="EMBL" id="JAKREW010000070">
    <property type="protein sequence ID" value="MCG7509086.1"/>
    <property type="molecule type" value="Genomic_DNA"/>
</dbReference>
<dbReference type="InterPro" id="IPR009057">
    <property type="entry name" value="Homeodomain-like_sf"/>
</dbReference>
<evidence type="ECO:0000259" key="3">
    <source>
        <dbReference type="PROSITE" id="PS50977"/>
    </source>
</evidence>
<sequence>MKNETVRQAILTSAASQIAMTSYMDTTVAKIAKGAGIAPSNVYVYFESKLQIYFTIYTPWFEAQMLALERAVARLKTPERKIQRLVSGLLNDIADDKTGYTSALMEGLAIVMPKDKYKPDLLHWAENKIVQIVCDAIEGSKPEDPRLRAFAHLLMLTFDGVAMRVKSQRAANESTANRSDVEEALVGMLIGNR</sequence>
<proteinExistence type="predicted"/>
<comment type="caution">
    <text evidence="4">The sequence shown here is derived from an EMBL/GenBank/DDBJ whole genome shotgun (WGS) entry which is preliminary data.</text>
</comment>
<organism evidence="4 5">
    <name type="scientific">Mesorhizobium retamae</name>
    <dbReference type="NCBI Taxonomy" id="2912854"/>
    <lineage>
        <taxon>Bacteria</taxon>
        <taxon>Pseudomonadati</taxon>
        <taxon>Pseudomonadota</taxon>
        <taxon>Alphaproteobacteria</taxon>
        <taxon>Hyphomicrobiales</taxon>
        <taxon>Phyllobacteriaceae</taxon>
        <taxon>Mesorhizobium</taxon>
    </lineage>
</organism>
<evidence type="ECO:0000313" key="4">
    <source>
        <dbReference type="EMBL" id="MCG7509086.1"/>
    </source>
</evidence>
<dbReference type="RefSeq" id="WP_239370596.1">
    <property type="nucleotide sequence ID" value="NZ_JAKREW010000070.1"/>
</dbReference>
<feature type="DNA-binding region" description="H-T-H motif" evidence="2">
    <location>
        <begin position="27"/>
        <end position="46"/>
    </location>
</feature>
<feature type="domain" description="HTH tetR-type" evidence="3">
    <location>
        <begin position="4"/>
        <end position="64"/>
    </location>
</feature>
<protein>
    <submittedName>
        <fullName evidence="4">TetR/AcrR family transcriptional regulator</fullName>
    </submittedName>
</protein>
<dbReference type="SUPFAM" id="SSF46689">
    <property type="entry name" value="Homeodomain-like"/>
    <property type="match status" value="1"/>
</dbReference>
<evidence type="ECO:0000256" key="2">
    <source>
        <dbReference type="PROSITE-ProRule" id="PRU00335"/>
    </source>
</evidence>
<evidence type="ECO:0000313" key="5">
    <source>
        <dbReference type="Proteomes" id="UP001201701"/>
    </source>
</evidence>
<keyword evidence="5" id="KW-1185">Reference proteome</keyword>
<name>A0ABS9QNR6_9HYPH</name>
<reference evidence="4 5" key="1">
    <citation type="submission" date="2022-02" db="EMBL/GenBank/DDBJ databases">
        <title>Draft genome sequence of Mezorhizobium retamae strain IRAMC:0171 isolated from Retama raetam nodules.</title>
        <authorList>
            <person name="Bengaied R."/>
            <person name="Sbissi I."/>
            <person name="Huber K."/>
            <person name="Ghodbane F."/>
            <person name="Nouioui I."/>
            <person name="Tarhouni M."/>
            <person name="Gtari M."/>
        </authorList>
    </citation>
    <scope>NUCLEOTIDE SEQUENCE [LARGE SCALE GENOMIC DNA]</scope>
    <source>
        <strain evidence="4 5">IRAMC:0171</strain>
    </source>
</reference>
<dbReference type="Pfam" id="PF00440">
    <property type="entry name" value="TetR_N"/>
    <property type="match status" value="1"/>
</dbReference>
<keyword evidence="1 2" id="KW-0238">DNA-binding</keyword>